<sequence length="29" mass="3227">MDFCTCPVLVDSSIYRLAVALDTNHNTKV</sequence>
<dbReference type="EMBL" id="GBXM01032158">
    <property type="protein sequence ID" value="JAH76419.1"/>
    <property type="molecule type" value="Transcribed_RNA"/>
</dbReference>
<name>A0A0E9VE65_ANGAN</name>
<reference evidence="1" key="1">
    <citation type="submission" date="2014-11" db="EMBL/GenBank/DDBJ databases">
        <authorList>
            <person name="Amaro Gonzalez C."/>
        </authorList>
    </citation>
    <scope>NUCLEOTIDE SEQUENCE</scope>
</reference>
<accession>A0A0E9VE65</accession>
<organism evidence="1">
    <name type="scientific">Anguilla anguilla</name>
    <name type="common">European freshwater eel</name>
    <name type="synonym">Muraena anguilla</name>
    <dbReference type="NCBI Taxonomy" id="7936"/>
    <lineage>
        <taxon>Eukaryota</taxon>
        <taxon>Metazoa</taxon>
        <taxon>Chordata</taxon>
        <taxon>Craniata</taxon>
        <taxon>Vertebrata</taxon>
        <taxon>Euteleostomi</taxon>
        <taxon>Actinopterygii</taxon>
        <taxon>Neopterygii</taxon>
        <taxon>Teleostei</taxon>
        <taxon>Anguilliformes</taxon>
        <taxon>Anguillidae</taxon>
        <taxon>Anguilla</taxon>
    </lineage>
</organism>
<evidence type="ECO:0000313" key="1">
    <source>
        <dbReference type="EMBL" id="JAH76419.1"/>
    </source>
</evidence>
<reference evidence="1" key="2">
    <citation type="journal article" date="2015" name="Fish Shellfish Immunol.">
        <title>Early steps in the European eel (Anguilla anguilla)-Vibrio vulnificus interaction in the gills: Role of the RtxA13 toxin.</title>
        <authorList>
            <person name="Callol A."/>
            <person name="Pajuelo D."/>
            <person name="Ebbesson L."/>
            <person name="Teles M."/>
            <person name="MacKenzie S."/>
            <person name="Amaro C."/>
        </authorList>
    </citation>
    <scope>NUCLEOTIDE SEQUENCE</scope>
</reference>
<proteinExistence type="predicted"/>
<dbReference type="AlphaFoldDB" id="A0A0E9VE65"/>
<protein>
    <submittedName>
        <fullName evidence="1">Uncharacterized protein</fullName>
    </submittedName>
</protein>